<dbReference type="Pfam" id="PF01408">
    <property type="entry name" value="GFO_IDH_MocA"/>
    <property type="match status" value="1"/>
</dbReference>
<evidence type="ECO:0000259" key="2">
    <source>
        <dbReference type="Pfam" id="PF01408"/>
    </source>
</evidence>
<dbReference type="RefSeq" id="WP_377601762.1">
    <property type="nucleotide sequence ID" value="NZ_JBHUME010000005.1"/>
</dbReference>
<protein>
    <submittedName>
        <fullName evidence="4">Gfo/Idh/MocA family protein</fullName>
    </submittedName>
</protein>
<feature type="domain" description="Gfo/Idh/MocA-like oxidoreductase N-terminal" evidence="2">
    <location>
        <begin position="1"/>
        <end position="120"/>
    </location>
</feature>
<dbReference type="PANTHER" id="PTHR43818">
    <property type="entry name" value="BCDNA.GH03377"/>
    <property type="match status" value="1"/>
</dbReference>
<keyword evidence="1" id="KW-0560">Oxidoreductase</keyword>
<dbReference type="PANTHER" id="PTHR43818:SF11">
    <property type="entry name" value="BCDNA.GH03377"/>
    <property type="match status" value="1"/>
</dbReference>
<evidence type="ECO:0000259" key="3">
    <source>
        <dbReference type="Pfam" id="PF22725"/>
    </source>
</evidence>
<dbReference type="Pfam" id="PF22725">
    <property type="entry name" value="GFO_IDH_MocA_C3"/>
    <property type="match status" value="1"/>
</dbReference>
<dbReference type="Proteomes" id="UP001597541">
    <property type="component" value="Unassembled WGS sequence"/>
</dbReference>
<dbReference type="SUPFAM" id="SSF51735">
    <property type="entry name" value="NAD(P)-binding Rossmann-fold domains"/>
    <property type="match status" value="1"/>
</dbReference>
<sequence>MIGYKFMGKAHTHAYHDVNLFFPETLVPRRMLLCGRDERGVAEAASKLGWERWTTDWKEVVSDPEIDLVDINAPSNVHKEIAIEALRNGKHVLCEKPLAVSLSDAREMLAAAENANVRHMICFNYRFIPAVRLAKQLLDEGRIGEVRQYRGWFLQDWLTDEHAPFVWRLDRSIAGSGAHGDLNAHTVDLARYLIGEIEEVSGISRTFVKYRVEPGHGSGESRQRTVDVDDATSFLAAFSNGAMGTFEASRAAGGRRCSNGFEIHGSKGSLRFDFERMNELELYEGSDDPYVQGYRTIQATESCHPYMEAWWPAGHGLGFEHTFIHAVLELLEAVRTGRECIPNFADGVKCQQILDAVDRSIELRRWVKVEEL</sequence>
<evidence type="ECO:0000256" key="1">
    <source>
        <dbReference type="ARBA" id="ARBA00023002"/>
    </source>
</evidence>
<feature type="domain" description="GFO/IDH/MocA-like oxidoreductase" evidence="3">
    <location>
        <begin position="131"/>
        <end position="271"/>
    </location>
</feature>
<dbReference type="Gene3D" id="3.30.360.10">
    <property type="entry name" value="Dihydrodipicolinate Reductase, domain 2"/>
    <property type="match status" value="1"/>
</dbReference>
<dbReference type="EMBL" id="JBHUME010000005">
    <property type="protein sequence ID" value="MFD2612068.1"/>
    <property type="molecule type" value="Genomic_DNA"/>
</dbReference>
<name>A0ABW5PA36_9BACL</name>
<dbReference type="Gene3D" id="3.40.50.720">
    <property type="entry name" value="NAD(P)-binding Rossmann-like Domain"/>
    <property type="match status" value="1"/>
</dbReference>
<evidence type="ECO:0000313" key="5">
    <source>
        <dbReference type="Proteomes" id="UP001597541"/>
    </source>
</evidence>
<comment type="caution">
    <text evidence="4">The sequence shown here is derived from an EMBL/GenBank/DDBJ whole genome shotgun (WGS) entry which is preliminary data.</text>
</comment>
<dbReference type="InterPro" id="IPR036291">
    <property type="entry name" value="NAD(P)-bd_dom_sf"/>
</dbReference>
<evidence type="ECO:0000313" key="4">
    <source>
        <dbReference type="EMBL" id="MFD2612068.1"/>
    </source>
</evidence>
<organism evidence="4 5">
    <name type="scientific">Paenibacillus gansuensis</name>
    <dbReference type="NCBI Taxonomy" id="306542"/>
    <lineage>
        <taxon>Bacteria</taxon>
        <taxon>Bacillati</taxon>
        <taxon>Bacillota</taxon>
        <taxon>Bacilli</taxon>
        <taxon>Bacillales</taxon>
        <taxon>Paenibacillaceae</taxon>
        <taxon>Paenibacillus</taxon>
    </lineage>
</organism>
<proteinExistence type="predicted"/>
<dbReference type="InterPro" id="IPR050463">
    <property type="entry name" value="Gfo/Idh/MocA_oxidrdct_glycsds"/>
</dbReference>
<dbReference type="InterPro" id="IPR000683">
    <property type="entry name" value="Gfo/Idh/MocA-like_OxRdtase_N"/>
</dbReference>
<gene>
    <name evidence="4" type="ORF">ACFSUF_06460</name>
</gene>
<keyword evidence="5" id="KW-1185">Reference proteome</keyword>
<accession>A0ABW5PA36</accession>
<dbReference type="SUPFAM" id="SSF55347">
    <property type="entry name" value="Glyceraldehyde-3-phosphate dehydrogenase-like, C-terminal domain"/>
    <property type="match status" value="1"/>
</dbReference>
<dbReference type="InterPro" id="IPR055170">
    <property type="entry name" value="GFO_IDH_MocA-like_dom"/>
</dbReference>
<reference evidence="5" key="1">
    <citation type="journal article" date="2019" name="Int. J. Syst. Evol. Microbiol.">
        <title>The Global Catalogue of Microorganisms (GCM) 10K type strain sequencing project: providing services to taxonomists for standard genome sequencing and annotation.</title>
        <authorList>
            <consortium name="The Broad Institute Genomics Platform"/>
            <consortium name="The Broad Institute Genome Sequencing Center for Infectious Disease"/>
            <person name="Wu L."/>
            <person name="Ma J."/>
        </authorList>
    </citation>
    <scope>NUCLEOTIDE SEQUENCE [LARGE SCALE GENOMIC DNA]</scope>
    <source>
        <strain evidence="5">KCTC 3950</strain>
    </source>
</reference>